<evidence type="ECO:0000313" key="2">
    <source>
        <dbReference type="Proteomes" id="UP000554482"/>
    </source>
</evidence>
<keyword evidence="2" id="KW-1185">Reference proteome</keyword>
<dbReference type="SUPFAM" id="SSF53335">
    <property type="entry name" value="S-adenosyl-L-methionine-dependent methyltransferases"/>
    <property type="match status" value="1"/>
</dbReference>
<dbReference type="PANTHER" id="PTHR31009">
    <property type="entry name" value="S-ADENOSYL-L-METHIONINE:CARBOXYL METHYLTRANSFERASE FAMILY PROTEIN"/>
    <property type="match status" value="1"/>
</dbReference>
<proteinExistence type="predicted"/>
<dbReference type="Gene3D" id="3.40.50.150">
    <property type="entry name" value="Vaccinia Virus protein VP39"/>
    <property type="match status" value="1"/>
</dbReference>
<dbReference type="Pfam" id="PF03492">
    <property type="entry name" value="Methyltransf_7"/>
    <property type="match status" value="1"/>
</dbReference>
<dbReference type="GO" id="GO:0008168">
    <property type="term" value="F:methyltransferase activity"/>
    <property type="evidence" value="ECO:0007669"/>
    <property type="project" value="UniProtKB-KW"/>
</dbReference>
<dbReference type="OrthoDB" id="1523883at2759"/>
<protein>
    <submittedName>
        <fullName evidence="1">Monomethylxanthine methyltransferase</fullName>
    </submittedName>
</protein>
<accession>A0A7J6V8B8</accession>
<dbReference type="GO" id="GO:0032259">
    <property type="term" value="P:methylation"/>
    <property type="evidence" value="ECO:0007669"/>
    <property type="project" value="UniProtKB-KW"/>
</dbReference>
<name>A0A7J6V8B8_THATH</name>
<gene>
    <name evidence="1" type="ORF">FRX31_029069</name>
</gene>
<reference evidence="1 2" key="1">
    <citation type="submission" date="2020-06" db="EMBL/GenBank/DDBJ databases">
        <title>Transcriptomic and genomic resources for Thalictrum thalictroides and T. hernandezii: Facilitating candidate gene discovery in an emerging model plant lineage.</title>
        <authorList>
            <person name="Arias T."/>
            <person name="Riano-Pachon D.M."/>
            <person name="Di Stilio V.S."/>
        </authorList>
    </citation>
    <scope>NUCLEOTIDE SEQUENCE [LARGE SCALE GENOMIC DNA]</scope>
    <source>
        <strain evidence="2">cv. WT478/WT964</strain>
        <tissue evidence="1">Leaves</tissue>
    </source>
</reference>
<comment type="caution">
    <text evidence="1">The sequence shown here is derived from an EMBL/GenBank/DDBJ whole genome shotgun (WGS) entry which is preliminary data.</text>
</comment>
<dbReference type="EMBL" id="JABWDY010036283">
    <property type="protein sequence ID" value="KAF5181344.1"/>
    <property type="molecule type" value="Genomic_DNA"/>
</dbReference>
<keyword evidence="1" id="KW-0489">Methyltransferase</keyword>
<dbReference type="InterPro" id="IPR005299">
    <property type="entry name" value="MeTrfase_7"/>
</dbReference>
<dbReference type="Proteomes" id="UP000554482">
    <property type="component" value="Unassembled WGS sequence"/>
</dbReference>
<dbReference type="InterPro" id="IPR029063">
    <property type="entry name" value="SAM-dependent_MTases_sf"/>
</dbReference>
<evidence type="ECO:0000313" key="1">
    <source>
        <dbReference type="EMBL" id="KAF5181344.1"/>
    </source>
</evidence>
<sequence>MSKAKPFVEKAIIELYCKTVPRCFTMADLGCSSGPNSLFLISDIINTIDAVRKKLGHQLPEFQVFLNDLPRNDFNTLFILITKFYEQLRKDKGDDFRHCYIAGMPGSFHGRLFANNTLLFAHSSYSVHWLSQ</sequence>
<keyword evidence="1" id="KW-0808">Transferase</keyword>
<dbReference type="AlphaFoldDB" id="A0A7J6V8B8"/>
<organism evidence="1 2">
    <name type="scientific">Thalictrum thalictroides</name>
    <name type="common">Rue-anemone</name>
    <name type="synonym">Anemone thalictroides</name>
    <dbReference type="NCBI Taxonomy" id="46969"/>
    <lineage>
        <taxon>Eukaryota</taxon>
        <taxon>Viridiplantae</taxon>
        <taxon>Streptophyta</taxon>
        <taxon>Embryophyta</taxon>
        <taxon>Tracheophyta</taxon>
        <taxon>Spermatophyta</taxon>
        <taxon>Magnoliopsida</taxon>
        <taxon>Ranunculales</taxon>
        <taxon>Ranunculaceae</taxon>
        <taxon>Thalictroideae</taxon>
        <taxon>Thalictrum</taxon>
    </lineage>
</organism>
<feature type="non-terminal residue" evidence="1">
    <location>
        <position position="132"/>
    </location>
</feature>